<dbReference type="Gene3D" id="3.40.50.720">
    <property type="entry name" value="NAD(P)-binding Rossmann-like Domain"/>
    <property type="match status" value="1"/>
</dbReference>
<reference evidence="3" key="1">
    <citation type="journal article" date="2015" name="PeerJ">
        <title>First genomic representation of candidate bacterial phylum KSB3 points to enhanced environmental sensing as a trigger of wastewater bulking.</title>
        <authorList>
            <person name="Sekiguchi Y."/>
            <person name="Ohashi A."/>
            <person name="Parks D.H."/>
            <person name="Yamauchi T."/>
            <person name="Tyson G.W."/>
            <person name="Hugenholtz P."/>
        </authorList>
    </citation>
    <scope>NUCLEOTIDE SEQUENCE [LARGE SCALE GENOMIC DNA]</scope>
</reference>
<dbReference type="EMBL" id="DF820457">
    <property type="protein sequence ID" value="GAK51631.1"/>
    <property type="molecule type" value="Genomic_DNA"/>
</dbReference>
<dbReference type="HOGENOM" id="CLU_046538_0_0_0"/>
<sequence length="486" mass="54932">MNVTFPNNILVIGCGSVSQCFLPLLLRHVSLPPERVTIMDFADNRARIADVLKAGSKYVIDRITPDNLASKLAEYVGKGDIIVDLAYNIDCAEILTWCREHEVMYVNTSVEQWEPYKDAPNTPPVQRTLYYRHMKLRNLLKQWGDKGTTAIVDHGANPGLVSHFTKDALLDIARKIIAEKPADPRVPALQQYVETQNFAKLAQLTGVKVIHISERDTQITDKPKEVNEFVNTWSIEGFYEEGIAPAEMGWGTHERYLPAGAHVHSYGPGNQICLAQMGIKTKVRSWVPCGEIIGMVVRHGEAFTISDRLTVWDGDVPVYRPTVHYAYCPCDSAIVSLHELEMRQLVLQEKLRILEDEIISGRDELGVLLMGHDFQSWWVGSLLSIEETRQLAPHQNATTLQVAASVLSALTWMIDHPREGVLVPDDLPHEQILARAKPYLGPCVSIPVDWNPLKNRNDLALFAKYRQFSPKMSEEDMWQFTTFQVQ</sequence>
<keyword evidence="4" id="KW-1185">Reference proteome</keyword>
<dbReference type="Proteomes" id="UP000030700">
    <property type="component" value="Unassembled WGS sequence"/>
</dbReference>
<dbReference type="SUPFAM" id="SSF51735">
    <property type="entry name" value="NAD(P)-binding Rossmann-fold domains"/>
    <property type="match status" value="1"/>
</dbReference>
<dbReference type="InterPro" id="IPR032095">
    <property type="entry name" value="Sacchrp_dh-like_C"/>
</dbReference>
<evidence type="ECO:0000259" key="1">
    <source>
        <dbReference type="Pfam" id="PF03435"/>
    </source>
</evidence>
<dbReference type="InterPro" id="IPR036291">
    <property type="entry name" value="NAD(P)-bd_dom_sf"/>
</dbReference>
<protein>
    <submittedName>
        <fullName evidence="3">Homospermidine synthase</fullName>
    </submittedName>
</protein>
<feature type="domain" description="Saccharopine dehydrogenase NADP binding" evidence="1">
    <location>
        <begin position="9"/>
        <end position="151"/>
    </location>
</feature>
<proteinExistence type="predicted"/>
<dbReference type="STRING" id="1499966.U14_02876"/>
<accession>A0A081BML5</accession>
<evidence type="ECO:0000313" key="4">
    <source>
        <dbReference type="Proteomes" id="UP000030700"/>
    </source>
</evidence>
<name>A0A081BML5_9BACT</name>
<gene>
    <name evidence="3" type="ORF">U14_02876</name>
</gene>
<evidence type="ECO:0000313" key="3">
    <source>
        <dbReference type="EMBL" id="GAK51631.1"/>
    </source>
</evidence>
<dbReference type="InterPro" id="IPR005097">
    <property type="entry name" value="Sacchrp_dh_NADP-bd"/>
</dbReference>
<organism evidence="3">
    <name type="scientific">Candidatus Moduliflexus flocculans</name>
    <dbReference type="NCBI Taxonomy" id="1499966"/>
    <lineage>
        <taxon>Bacteria</taxon>
        <taxon>Candidatus Moduliflexota</taxon>
        <taxon>Candidatus Moduliflexia</taxon>
        <taxon>Candidatus Moduliflexales</taxon>
        <taxon>Candidatus Moduliflexaceae</taxon>
    </lineage>
</organism>
<dbReference type="Pfam" id="PF16653">
    <property type="entry name" value="Sacchrp_dh_C"/>
    <property type="match status" value="1"/>
</dbReference>
<dbReference type="InterPro" id="IPR023181">
    <property type="entry name" value="Homospermid_syn-like_C"/>
</dbReference>
<feature type="domain" description="Saccharopine dehydrogenase-like C-terminal" evidence="2">
    <location>
        <begin position="155"/>
        <end position="432"/>
    </location>
</feature>
<dbReference type="Pfam" id="PF03435">
    <property type="entry name" value="Sacchrp_dh_NADP"/>
    <property type="match status" value="1"/>
</dbReference>
<dbReference type="AlphaFoldDB" id="A0A081BML5"/>
<evidence type="ECO:0000259" key="2">
    <source>
        <dbReference type="Pfam" id="PF16653"/>
    </source>
</evidence>
<dbReference type="Gene3D" id="3.30.360.30">
    <property type="entry name" value="homospermidine synthase like"/>
    <property type="match status" value="1"/>
</dbReference>